<keyword evidence="2" id="KW-1185">Reference proteome</keyword>
<dbReference type="AlphaFoldDB" id="A0A9W4HHF9"/>
<dbReference type="Proteomes" id="UP001153618">
    <property type="component" value="Unassembled WGS sequence"/>
</dbReference>
<evidence type="ECO:0000313" key="2">
    <source>
        <dbReference type="Proteomes" id="UP001153618"/>
    </source>
</evidence>
<reference evidence="1" key="1">
    <citation type="submission" date="2021-07" db="EMBL/GenBank/DDBJ databases">
        <authorList>
            <person name="Branca A.L. A."/>
        </authorList>
    </citation>
    <scope>NUCLEOTIDE SEQUENCE</scope>
</reference>
<name>A0A9W4HHF9_PENOL</name>
<proteinExistence type="predicted"/>
<dbReference type="EMBL" id="CAJVOS010000016">
    <property type="protein sequence ID" value="CAG8035874.1"/>
    <property type="molecule type" value="Genomic_DNA"/>
</dbReference>
<protein>
    <submittedName>
        <fullName evidence="1">Uncharacterized protein</fullName>
    </submittedName>
</protein>
<sequence>MLLGISHSNHQGYHTRSRKARSSSYFVVLGLLHFDCIPHNICWYCIVTETANPPPRLPSL</sequence>
<gene>
    <name evidence="1" type="ORF">POLS_LOCUS2840</name>
</gene>
<organism evidence="1 2">
    <name type="scientific">Penicillium olsonii</name>
    <dbReference type="NCBI Taxonomy" id="99116"/>
    <lineage>
        <taxon>Eukaryota</taxon>
        <taxon>Fungi</taxon>
        <taxon>Dikarya</taxon>
        <taxon>Ascomycota</taxon>
        <taxon>Pezizomycotina</taxon>
        <taxon>Eurotiomycetes</taxon>
        <taxon>Eurotiomycetidae</taxon>
        <taxon>Eurotiales</taxon>
        <taxon>Aspergillaceae</taxon>
        <taxon>Penicillium</taxon>
    </lineage>
</organism>
<comment type="caution">
    <text evidence="1">The sequence shown here is derived from an EMBL/GenBank/DDBJ whole genome shotgun (WGS) entry which is preliminary data.</text>
</comment>
<evidence type="ECO:0000313" key="1">
    <source>
        <dbReference type="EMBL" id="CAG8035874.1"/>
    </source>
</evidence>
<accession>A0A9W4HHF9</accession>